<comment type="similarity">
    <text evidence="3">Belongs to the peptidase M50B family.</text>
</comment>
<keyword evidence="9" id="KW-0482">Metalloprotease</keyword>
<comment type="subcellular location">
    <subcellularLocation>
        <location evidence="2">Membrane</location>
        <topology evidence="2">Multi-pass membrane protein</topology>
    </subcellularLocation>
</comment>
<dbReference type="Pfam" id="PF17820">
    <property type="entry name" value="PDZ_6"/>
    <property type="match status" value="1"/>
</dbReference>
<keyword evidence="10 11" id="KW-0472">Membrane</keyword>
<feature type="transmembrane region" description="Helical" evidence="11">
    <location>
        <begin position="400"/>
        <end position="424"/>
    </location>
</feature>
<dbReference type="InterPro" id="IPR004387">
    <property type="entry name" value="Pept_M50_Zn"/>
</dbReference>
<dbReference type="InterPro" id="IPR041489">
    <property type="entry name" value="PDZ_6"/>
</dbReference>
<evidence type="ECO:0000256" key="8">
    <source>
        <dbReference type="ARBA" id="ARBA00022989"/>
    </source>
</evidence>
<dbReference type="RefSeq" id="WP_139088247.1">
    <property type="nucleotide sequence ID" value="NZ_VDFR01000143.1"/>
</dbReference>
<evidence type="ECO:0000313" key="15">
    <source>
        <dbReference type="Proteomes" id="UP000306740"/>
    </source>
</evidence>
<evidence type="ECO:0000256" key="2">
    <source>
        <dbReference type="ARBA" id="ARBA00004141"/>
    </source>
</evidence>
<dbReference type="GO" id="GO:0016020">
    <property type="term" value="C:membrane"/>
    <property type="evidence" value="ECO:0007669"/>
    <property type="project" value="UniProtKB-SubCell"/>
</dbReference>
<gene>
    <name evidence="14" type="ORF">FHE65_26735</name>
</gene>
<evidence type="ECO:0000259" key="13">
    <source>
        <dbReference type="Pfam" id="PF17820"/>
    </source>
</evidence>
<keyword evidence="4 14" id="KW-0645">Protease</keyword>
<feature type="domain" description="Peptidase M50" evidence="12">
    <location>
        <begin position="14"/>
        <end position="394"/>
    </location>
</feature>
<dbReference type="Proteomes" id="UP000306740">
    <property type="component" value="Unassembled WGS sequence"/>
</dbReference>
<dbReference type="PANTHER" id="PTHR42837">
    <property type="entry name" value="REGULATOR OF SIGMA-E PROTEASE RSEP"/>
    <property type="match status" value="1"/>
</dbReference>
<dbReference type="CDD" id="cd23081">
    <property type="entry name" value="cpPDZ_EcRseP-like"/>
    <property type="match status" value="1"/>
</dbReference>
<sequence length="433" mass="45869">MTEVLLYTLGVVAVVLGLAASIALHEVGHMVPAKFFGTKVTQYFVGFGRTLWSTRKGETEYGVKAIPLGGFVKIVGMLPPHPGDDPGQVRQSNTGMFTQLISDARSAEYENVTPEDEPRLFYRLPWWKKAIVMVGGPAVNLVIAFVLFAAVFMTIGASTVSTTVSAVSDCAIPSTEAGRTCTAADPVAPAKQAGLAVGDEITSFNGTPITSWDQLSRAIRANGDAPATIGFERDGTARTVTVNTSVQARTSLDDPEKVEDVGFLGVSPTPGYEREDLGYVVVTMGDMTGRTVTAIGDLPEKMIEVTKAAFGADRGQDTPMSPVGASRVAGEVTSAEGTTWTDRVHFVALLLASINLFIGIFNLIPLLPLDGGHIAGALWEGLRNAIARLRRKPIPGPVDVAKMLPVAYAVGAVLLVMGVILVYVDIVNPVRLT</sequence>
<evidence type="ECO:0000256" key="1">
    <source>
        <dbReference type="ARBA" id="ARBA00001947"/>
    </source>
</evidence>
<keyword evidence="7" id="KW-0862">Zinc</keyword>
<dbReference type="InterPro" id="IPR036034">
    <property type="entry name" value="PDZ_sf"/>
</dbReference>
<comment type="caution">
    <text evidence="14">The sequence shown here is derived from an EMBL/GenBank/DDBJ whole genome shotgun (WGS) entry which is preliminary data.</text>
</comment>
<feature type="transmembrane region" description="Helical" evidence="11">
    <location>
        <begin position="6"/>
        <end position="24"/>
    </location>
</feature>
<evidence type="ECO:0000256" key="5">
    <source>
        <dbReference type="ARBA" id="ARBA00022692"/>
    </source>
</evidence>
<keyword evidence="5 11" id="KW-0812">Transmembrane</keyword>
<dbReference type="AlphaFoldDB" id="A0A5C4MFX2"/>
<evidence type="ECO:0000256" key="6">
    <source>
        <dbReference type="ARBA" id="ARBA00022801"/>
    </source>
</evidence>
<protein>
    <submittedName>
        <fullName evidence="14">Site-2 protease family protein</fullName>
    </submittedName>
</protein>
<keyword evidence="8 11" id="KW-1133">Transmembrane helix</keyword>
<dbReference type="InterPro" id="IPR008915">
    <property type="entry name" value="Peptidase_M50"/>
</dbReference>
<dbReference type="OrthoDB" id="9782003at2"/>
<dbReference type="CDD" id="cd06163">
    <property type="entry name" value="S2P-M50_PDZ_RseP-like"/>
    <property type="match status" value="1"/>
</dbReference>
<dbReference type="EMBL" id="VDFR01000143">
    <property type="protein sequence ID" value="TNC35881.1"/>
    <property type="molecule type" value="Genomic_DNA"/>
</dbReference>
<dbReference type="GO" id="GO:0004222">
    <property type="term" value="F:metalloendopeptidase activity"/>
    <property type="evidence" value="ECO:0007669"/>
    <property type="project" value="InterPro"/>
</dbReference>
<feature type="transmembrane region" description="Helical" evidence="11">
    <location>
        <begin position="344"/>
        <end position="364"/>
    </location>
</feature>
<evidence type="ECO:0000256" key="11">
    <source>
        <dbReference type="SAM" id="Phobius"/>
    </source>
</evidence>
<dbReference type="Gene3D" id="2.30.42.10">
    <property type="match status" value="1"/>
</dbReference>
<evidence type="ECO:0000256" key="7">
    <source>
        <dbReference type="ARBA" id="ARBA00022833"/>
    </source>
</evidence>
<keyword evidence="6" id="KW-0378">Hydrolase</keyword>
<accession>A0A5C4MFX2</accession>
<evidence type="ECO:0000256" key="4">
    <source>
        <dbReference type="ARBA" id="ARBA00022670"/>
    </source>
</evidence>
<dbReference type="GO" id="GO:0006508">
    <property type="term" value="P:proteolysis"/>
    <property type="evidence" value="ECO:0007669"/>
    <property type="project" value="UniProtKB-KW"/>
</dbReference>
<proteinExistence type="inferred from homology"/>
<dbReference type="SUPFAM" id="SSF50156">
    <property type="entry name" value="PDZ domain-like"/>
    <property type="match status" value="1"/>
</dbReference>
<dbReference type="Pfam" id="PF02163">
    <property type="entry name" value="Peptidase_M50"/>
    <property type="match status" value="1"/>
</dbReference>
<organism evidence="14 15">
    <name type="scientific">Mumia zhuanghuii</name>
    <dbReference type="NCBI Taxonomy" id="2585211"/>
    <lineage>
        <taxon>Bacteria</taxon>
        <taxon>Bacillati</taxon>
        <taxon>Actinomycetota</taxon>
        <taxon>Actinomycetes</taxon>
        <taxon>Propionibacteriales</taxon>
        <taxon>Nocardioidaceae</taxon>
        <taxon>Mumia</taxon>
    </lineage>
</organism>
<evidence type="ECO:0000256" key="10">
    <source>
        <dbReference type="ARBA" id="ARBA00023136"/>
    </source>
</evidence>
<reference evidence="14 15" key="1">
    <citation type="submission" date="2019-05" db="EMBL/GenBank/DDBJ databases">
        <title>Mumia sp. nov., isolated from the intestinal contents of plateau pika (Ochotona curzoniae) in the Qinghai-Tibet plateau of China.</title>
        <authorList>
            <person name="Tian Z."/>
        </authorList>
    </citation>
    <scope>NUCLEOTIDE SEQUENCE [LARGE SCALE GENOMIC DNA]</scope>
    <source>
        <strain evidence="15">527</strain>
    </source>
</reference>
<evidence type="ECO:0000259" key="12">
    <source>
        <dbReference type="Pfam" id="PF02163"/>
    </source>
</evidence>
<evidence type="ECO:0000256" key="3">
    <source>
        <dbReference type="ARBA" id="ARBA00007931"/>
    </source>
</evidence>
<evidence type="ECO:0000313" key="14">
    <source>
        <dbReference type="EMBL" id="TNC35881.1"/>
    </source>
</evidence>
<feature type="domain" description="PDZ" evidence="13">
    <location>
        <begin position="182"/>
        <end position="233"/>
    </location>
</feature>
<dbReference type="PANTHER" id="PTHR42837:SF2">
    <property type="entry name" value="MEMBRANE METALLOPROTEASE ARASP2, CHLOROPLASTIC-RELATED"/>
    <property type="match status" value="1"/>
</dbReference>
<feature type="transmembrane region" description="Helical" evidence="11">
    <location>
        <begin position="130"/>
        <end position="155"/>
    </location>
</feature>
<evidence type="ECO:0000256" key="9">
    <source>
        <dbReference type="ARBA" id="ARBA00023049"/>
    </source>
</evidence>
<name>A0A5C4MFX2_9ACTN</name>
<comment type="cofactor">
    <cofactor evidence="1">
        <name>Zn(2+)</name>
        <dbReference type="ChEBI" id="CHEBI:29105"/>
    </cofactor>
</comment>